<dbReference type="Proteomes" id="UP000297866">
    <property type="component" value="Unassembled WGS sequence"/>
</dbReference>
<dbReference type="AlphaFoldDB" id="A0A4R8UDL4"/>
<proteinExistence type="predicted"/>
<keyword evidence="2 3" id="KW-0808">Transferase</keyword>
<dbReference type="NCBIfam" id="TIGR00696">
    <property type="entry name" value="wecG_tagA_cpsF"/>
    <property type="match status" value="1"/>
</dbReference>
<dbReference type="CDD" id="cd06533">
    <property type="entry name" value="Glyco_transf_WecG_TagA"/>
    <property type="match status" value="1"/>
</dbReference>
<dbReference type="InterPro" id="IPR004629">
    <property type="entry name" value="WecG_TagA_CpsF"/>
</dbReference>
<dbReference type="GO" id="GO:0016758">
    <property type="term" value="F:hexosyltransferase activity"/>
    <property type="evidence" value="ECO:0007669"/>
    <property type="project" value="TreeGrafter"/>
</dbReference>
<dbReference type="RefSeq" id="WP_134492125.1">
    <property type="nucleotide sequence ID" value="NZ_SOEZ01000070.1"/>
</dbReference>
<dbReference type="EMBL" id="SOEZ01000070">
    <property type="protein sequence ID" value="TFB47784.1"/>
    <property type="molecule type" value="Genomic_DNA"/>
</dbReference>
<sequence length="264" mass="28860">MGAELNSGIKELDQRAQLSQWVGPVQFSSSSPQGACDQIIALAHAGRGRHVHLANAYTVALADQSVDYCDILAAPAVNFPDGKPIGWISALRRHAPRLQQVRGPQLFLDVFDQGRASGVRHFLLGSTPEVLAALDRQLRTLFPGIEIAGIESPPFRALAKAEYLDQDARILASGANIVWVGLGTPKQDFEAERLSRQLPIVAVAIGAAFDFAAGTTRQAPAWMTRVGLEWFFRLMSDPRRLWKRYFFGNARFLKAVLSAPAATD</sequence>
<dbReference type="PANTHER" id="PTHR34136:SF1">
    <property type="entry name" value="UDP-N-ACETYL-D-MANNOSAMINURONIC ACID TRANSFERASE"/>
    <property type="match status" value="1"/>
</dbReference>
<dbReference type="OrthoDB" id="9771846at2"/>
<evidence type="ECO:0000256" key="1">
    <source>
        <dbReference type="ARBA" id="ARBA00022676"/>
    </source>
</evidence>
<name>A0A4R8UDL4_9MICO</name>
<dbReference type="PANTHER" id="PTHR34136">
    <property type="match status" value="1"/>
</dbReference>
<comment type="caution">
    <text evidence="3">The sequence shown here is derived from an EMBL/GenBank/DDBJ whole genome shotgun (WGS) entry which is preliminary data.</text>
</comment>
<protein>
    <submittedName>
        <fullName evidence="3">Glycosyltransferase</fullName>
    </submittedName>
</protein>
<evidence type="ECO:0000256" key="2">
    <source>
        <dbReference type="ARBA" id="ARBA00022679"/>
    </source>
</evidence>
<evidence type="ECO:0000313" key="3">
    <source>
        <dbReference type="EMBL" id="TFB47784.1"/>
    </source>
</evidence>
<reference evidence="3 4" key="1">
    <citation type="submission" date="2019-03" db="EMBL/GenBank/DDBJ databases">
        <title>Genomics of glacier-inhabiting Cryobacterium strains.</title>
        <authorList>
            <person name="Liu Q."/>
            <person name="Xin Y.-H."/>
        </authorList>
    </citation>
    <scope>NUCLEOTIDE SEQUENCE [LARGE SCALE GENOMIC DNA]</scope>
    <source>
        <strain evidence="3 4">Sr47</strain>
    </source>
</reference>
<gene>
    <name evidence="3" type="ORF">E3O23_14340</name>
</gene>
<accession>A0A4R8UDL4</accession>
<keyword evidence="1" id="KW-0328">Glycosyltransferase</keyword>
<evidence type="ECO:0000313" key="4">
    <source>
        <dbReference type="Proteomes" id="UP000297866"/>
    </source>
</evidence>
<organism evidence="3 4">
    <name type="scientific">Cryobacterium tagatosivorans</name>
    <dbReference type="NCBI Taxonomy" id="1259199"/>
    <lineage>
        <taxon>Bacteria</taxon>
        <taxon>Bacillati</taxon>
        <taxon>Actinomycetota</taxon>
        <taxon>Actinomycetes</taxon>
        <taxon>Micrococcales</taxon>
        <taxon>Microbacteriaceae</taxon>
        <taxon>Cryobacterium</taxon>
    </lineage>
</organism>
<dbReference type="Pfam" id="PF03808">
    <property type="entry name" value="Glyco_tran_WecG"/>
    <property type="match status" value="1"/>
</dbReference>
<keyword evidence="4" id="KW-1185">Reference proteome</keyword>